<gene>
    <name evidence="2" type="ORF">HH308_28170</name>
</gene>
<feature type="transmembrane region" description="Helical" evidence="1">
    <location>
        <begin position="94"/>
        <end position="113"/>
    </location>
</feature>
<evidence type="ECO:0000313" key="2">
    <source>
        <dbReference type="EMBL" id="NMO05104.1"/>
    </source>
</evidence>
<protein>
    <submittedName>
        <fullName evidence="2">Winged helix-turn-helix transcriptional regulator</fullName>
    </submittedName>
</protein>
<comment type="caution">
    <text evidence="2">The sequence shown here is derived from an EMBL/GenBank/DDBJ whole genome shotgun (WGS) entry which is preliminary data.</text>
</comment>
<dbReference type="Gene3D" id="1.10.10.10">
    <property type="entry name" value="Winged helix-like DNA-binding domain superfamily/Winged helix DNA-binding domain"/>
    <property type="match status" value="1"/>
</dbReference>
<keyword evidence="1" id="KW-0472">Membrane</keyword>
<proteinExistence type="predicted"/>
<dbReference type="InterPro" id="IPR036388">
    <property type="entry name" value="WH-like_DNA-bd_sf"/>
</dbReference>
<dbReference type="InterPro" id="IPR036390">
    <property type="entry name" value="WH_DNA-bd_sf"/>
</dbReference>
<dbReference type="AlphaFoldDB" id="A0A848L2N7"/>
<dbReference type="SUPFAM" id="SSF46785">
    <property type="entry name" value="Winged helix' DNA-binding domain"/>
    <property type="match status" value="1"/>
</dbReference>
<evidence type="ECO:0000313" key="3">
    <source>
        <dbReference type="Proteomes" id="UP000550729"/>
    </source>
</evidence>
<dbReference type="RefSeq" id="WP_170197610.1">
    <property type="nucleotide sequence ID" value="NZ_JABBNB010000051.1"/>
</dbReference>
<reference evidence="2 3" key="1">
    <citation type="submission" date="2020-04" db="EMBL/GenBank/DDBJ databases">
        <title>Gordonia sp. nov. TBRC 11910.</title>
        <authorList>
            <person name="Suriyachadkun C."/>
        </authorList>
    </citation>
    <scope>NUCLEOTIDE SEQUENCE [LARGE SCALE GENOMIC DNA]</scope>
    <source>
        <strain evidence="2 3">TBRC 11910</strain>
    </source>
</reference>
<keyword evidence="1" id="KW-0812">Transmembrane</keyword>
<dbReference type="Proteomes" id="UP000550729">
    <property type="component" value="Unassembled WGS sequence"/>
</dbReference>
<feature type="transmembrane region" description="Helical" evidence="1">
    <location>
        <begin position="119"/>
        <end position="143"/>
    </location>
</feature>
<keyword evidence="1" id="KW-1133">Transmembrane helix</keyword>
<feature type="transmembrane region" description="Helical" evidence="1">
    <location>
        <begin position="31"/>
        <end position="51"/>
    </location>
</feature>
<organism evidence="2 3">
    <name type="scientific">Gordonia asplenii</name>
    <dbReference type="NCBI Taxonomy" id="2725283"/>
    <lineage>
        <taxon>Bacteria</taxon>
        <taxon>Bacillati</taxon>
        <taxon>Actinomycetota</taxon>
        <taxon>Actinomycetes</taxon>
        <taxon>Mycobacteriales</taxon>
        <taxon>Gordoniaceae</taxon>
        <taxon>Gordonia</taxon>
    </lineage>
</organism>
<name>A0A848L2N7_9ACTN</name>
<sequence>MEDMEMAGDIGSISDAKDAVRRVLLAVTPKWLLAGQTLLLAATCAMFFGAGKFGDNIYVAAALGYVLLGFTVLIQRRRGARTFSREPFTAPHYLANLGGVLLVLILLGSVRYLTEGGTFRAYALQFVLALVLFGGMQVALWTLSIRRVQRVGGAVALSDEVIRPRECLMFCAALTQVTEIRSDLLAHALALNAPTFNELFDRLSKAGYVTSRRDQRGSRRPWVALTSRGRAAYDAHMCALG</sequence>
<keyword evidence="3" id="KW-1185">Reference proteome</keyword>
<feature type="transmembrane region" description="Helical" evidence="1">
    <location>
        <begin position="57"/>
        <end position="74"/>
    </location>
</feature>
<dbReference type="EMBL" id="JABBNB010000051">
    <property type="protein sequence ID" value="NMO05104.1"/>
    <property type="molecule type" value="Genomic_DNA"/>
</dbReference>
<accession>A0A848L2N7</accession>
<evidence type="ECO:0000256" key="1">
    <source>
        <dbReference type="SAM" id="Phobius"/>
    </source>
</evidence>